<dbReference type="InterPro" id="IPR001611">
    <property type="entry name" value="Leu-rich_rpt"/>
</dbReference>
<sequence>MLSLDQNELQGNLHPTIGWKLPYLQVIQLSNNQFTGLLPLSLSNCSELVRLQLDSNFFEEKIALDFGGQKSITYIILDGNNFGSGEPDEMNFISSLSNCSNLLELSLSGNKLRGTIPTSVGNLSTELTFLNFEGNQLYGRLPSAIGNLLNLDTFGLDGNQFAGTIPFSIGNLGKLQVVTFSNNKFSGAIPQSIGNLTLLIKLYMNMNRLEGIIPISLPNCTKLLFLVLSRNNFSGVIPKQLFSLSTLSITFNLSNNYFHGPLPFDVGNLEHLGSLDLSNNRLSGKIPASLGSCSSLENLFLQNNLFQGLIPSSLSSLKGILNIDFSQNNLSGQIPRFFEQLSVKYLNLSFNDLEGEVPSTGVFSNISGVSVAGNSKLCGDVTQSSSVGLKGMIGYAAPEYVLGSITLLDHVKDVVSLSMFYDDSQNRIVTTKNSGSDSDSDTSLSENLTRECLVSALKVGIACSAESPQARMSITDVVVKLKSILDIINSLEMQSGDAKSCGI</sequence>
<keyword evidence="13" id="KW-0067">ATP-binding</keyword>
<dbReference type="InterPro" id="IPR032675">
    <property type="entry name" value="LRR_dom_sf"/>
</dbReference>
<name>A0AAD8HF10_9APIA</name>
<reference evidence="18" key="2">
    <citation type="submission" date="2023-05" db="EMBL/GenBank/DDBJ databases">
        <authorList>
            <person name="Schelkunov M.I."/>
        </authorList>
    </citation>
    <scope>NUCLEOTIDE SEQUENCE</scope>
    <source>
        <strain evidence="18">Hsosn_3</strain>
        <tissue evidence="18">Leaf</tissue>
    </source>
</reference>
<evidence type="ECO:0000313" key="18">
    <source>
        <dbReference type="EMBL" id="KAK1364963.1"/>
    </source>
</evidence>
<dbReference type="SUPFAM" id="SSF52058">
    <property type="entry name" value="L domain-like"/>
    <property type="match status" value="2"/>
</dbReference>
<dbReference type="PANTHER" id="PTHR48053:SF37">
    <property type="entry name" value="LEUCINE-RICH REPEAT PROTEIN KINASE FAMILY PROTEIN"/>
    <property type="match status" value="1"/>
</dbReference>
<comment type="caution">
    <text evidence="18">The sequence shown here is derived from an EMBL/GenBank/DDBJ whole genome shotgun (WGS) entry which is preliminary data.</text>
</comment>
<keyword evidence="8" id="KW-0812">Transmembrane</keyword>
<evidence type="ECO:0000256" key="10">
    <source>
        <dbReference type="ARBA" id="ARBA00022737"/>
    </source>
</evidence>
<evidence type="ECO:0000256" key="6">
    <source>
        <dbReference type="ARBA" id="ARBA00022614"/>
    </source>
</evidence>
<keyword evidence="11" id="KW-0547">Nucleotide-binding</keyword>
<evidence type="ECO:0000256" key="7">
    <source>
        <dbReference type="ARBA" id="ARBA00022679"/>
    </source>
</evidence>
<dbReference type="AlphaFoldDB" id="A0AAD8HF10"/>
<dbReference type="EC" id="2.7.11.1" evidence="3"/>
<keyword evidence="19" id="KW-1185">Reference proteome</keyword>
<evidence type="ECO:0000256" key="2">
    <source>
        <dbReference type="ARBA" id="ARBA00004479"/>
    </source>
</evidence>
<evidence type="ECO:0000256" key="15">
    <source>
        <dbReference type="ARBA" id="ARBA00023136"/>
    </source>
</evidence>
<evidence type="ECO:0000256" key="12">
    <source>
        <dbReference type="ARBA" id="ARBA00022777"/>
    </source>
</evidence>
<dbReference type="GO" id="GO:0005524">
    <property type="term" value="F:ATP binding"/>
    <property type="evidence" value="ECO:0007669"/>
    <property type="project" value="UniProtKB-KW"/>
</dbReference>
<keyword evidence="9" id="KW-0732">Signal</keyword>
<dbReference type="Proteomes" id="UP001237642">
    <property type="component" value="Unassembled WGS sequence"/>
</dbReference>
<protein>
    <recommendedName>
        <fullName evidence="3">non-specific serine/threonine protein kinase</fullName>
        <ecNumber evidence="3">2.7.11.1</ecNumber>
    </recommendedName>
</protein>
<evidence type="ECO:0000256" key="14">
    <source>
        <dbReference type="ARBA" id="ARBA00022989"/>
    </source>
</evidence>
<dbReference type="GO" id="GO:0004674">
    <property type="term" value="F:protein serine/threonine kinase activity"/>
    <property type="evidence" value="ECO:0007669"/>
    <property type="project" value="UniProtKB-KW"/>
</dbReference>
<dbReference type="InterPro" id="IPR051716">
    <property type="entry name" value="Plant_RL_S/T_kinase"/>
</dbReference>
<keyword evidence="16" id="KW-0675">Receptor</keyword>
<dbReference type="FunFam" id="3.80.10.10:FF:000288">
    <property type="entry name" value="LRR receptor-like serine/threonine-protein kinase EFR"/>
    <property type="match status" value="1"/>
</dbReference>
<dbReference type="Pfam" id="PF00560">
    <property type="entry name" value="LRR_1"/>
    <property type="match status" value="7"/>
</dbReference>
<keyword evidence="12" id="KW-0418">Kinase</keyword>
<keyword evidence="6" id="KW-0433">Leucine-rich repeat</keyword>
<dbReference type="PANTHER" id="PTHR48053">
    <property type="entry name" value="LEUCINE RICH REPEAT FAMILY PROTEIN, EXPRESSED"/>
    <property type="match status" value="1"/>
</dbReference>
<keyword evidence="7" id="KW-0808">Transferase</keyword>
<evidence type="ECO:0000256" key="3">
    <source>
        <dbReference type="ARBA" id="ARBA00012513"/>
    </source>
</evidence>
<keyword evidence="17" id="KW-0325">Glycoprotein</keyword>
<gene>
    <name evidence="18" type="ORF">POM88_040524</name>
</gene>
<evidence type="ECO:0000256" key="5">
    <source>
        <dbReference type="ARBA" id="ARBA00022527"/>
    </source>
</evidence>
<organism evidence="18 19">
    <name type="scientific">Heracleum sosnowskyi</name>
    <dbReference type="NCBI Taxonomy" id="360622"/>
    <lineage>
        <taxon>Eukaryota</taxon>
        <taxon>Viridiplantae</taxon>
        <taxon>Streptophyta</taxon>
        <taxon>Embryophyta</taxon>
        <taxon>Tracheophyta</taxon>
        <taxon>Spermatophyta</taxon>
        <taxon>Magnoliopsida</taxon>
        <taxon>eudicotyledons</taxon>
        <taxon>Gunneridae</taxon>
        <taxon>Pentapetalae</taxon>
        <taxon>asterids</taxon>
        <taxon>campanulids</taxon>
        <taxon>Apiales</taxon>
        <taxon>Apiaceae</taxon>
        <taxon>Apioideae</taxon>
        <taxon>apioid superclade</taxon>
        <taxon>Tordylieae</taxon>
        <taxon>Tordyliinae</taxon>
        <taxon>Heracleum</taxon>
    </lineage>
</organism>
<evidence type="ECO:0000256" key="4">
    <source>
        <dbReference type="ARBA" id="ARBA00022475"/>
    </source>
</evidence>
<reference evidence="18" key="1">
    <citation type="submission" date="2023-02" db="EMBL/GenBank/DDBJ databases">
        <title>Genome of toxic invasive species Heracleum sosnowskyi carries increased number of genes despite the absence of recent whole-genome duplications.</title>
        <authorList>
            <person name="Schelkunov M."/>
            <person name="Shtratnikova V."/>
            <person name="Makarenko M."/>
            <person name="Klepikova A."/>
            <person name="Omelchenko D."/>
            <person name="Novikova G."/>
            <person name="Obukhova E."/>
            <person name="Bogdanov V."/>
            <person name="Penin A."/>
            <person name="Logacheva M."/>
        </authorList>
    </citation>
    <scope>NUCLEOTIDE SEQUENCE</scope>
    <source>
        <strain evidence="18">Hsosn_3</strain>
        <tissue evidence="18">Leaf</tissue>
    </source>
</reference>
<keyword evidence="15" id="KW-0472">Membrane</keyword>
<dbReference type="GO" id="GO:0005886">
    <property type="term" value="C:plasma membrane"/>
    <property type="evidence" value="ECO:0007669"/>
    <property type="project" value="UniProtKB-SubCell"/>
</dbReference>
<evidence type="ECO:0000256" key="13">
    <source>
        <dbReference type="ARBA" id="ARBA00022840"/>
    </source>
</evidence>
<keyword evidence="10" id="KW-0677">Repeat</keyword>
<evidence type="ECO:0000256" key="11">
    <source>
        <dbReference type="ARBA" id="ARBA00022741"/>
    </source>
</evidence>
<comment type="subcellular location">
    <subcellularLocation>
        <location evidence="1">Cell membrane</location>
        <topology evidence="1">Single-pass membrane protein</topology>
    </subcellularLocation>
    <subcellularLocation>
        <location evidence="2">Membrane</location>
        <topology evidence="2">Single-pass type I membrane protein</topology>
    </subcellularLocation>
</comment>
<dbReference type="Gene3D" id="3.80.10.10">
    <property type="entry name" value="Ribonuclease Inhibitor"/>
    <property type="match status" value="4"/>
</dbReference>
<evidence type="ECO:0000313" key="19">
    <source>
        <dbReference type="Proteomes" id="UP001237642"/>
    </source>
</evidence>
<dbReference type="Gene3D" id="1.10.510.10">
    <property type="entry name" value="Transferase(Phosphotransferase) domain 1"/>
    <property type="match status" value="1"/>
</dbReference>
<evidence type="ECO:0000256" key="9">
    <source>
        <dbReference type="ARBA" id="ARBA00022729"/>
    </source>
</evidence>
<evidence type="ECO:0000256" key="17">
    <source>
        <dbReference type="ARBA" id="ARBA00023180"/>
    </source>
</evidence>
<evidence type="ECO:0000256" key="1">
    <source>
        <dbReference type="ARBA" id="ARBA00004162"/>
    </source>
</evidence>
<keyword evidence="14" id="KW-1133">Transmembrane helix</keyword>
<dbReference type="EMBL" id="JAUIZM010000009">
    <property type="protein sequence ID" value="KAK1364963.1"/>
    <property type="molecule type" value="Genomic_DNA"/>
</dbReference>
<evidence type="ECO:0000256" key="8">
    <source>
        <dbReference type="ARBA" id="ARBA00022692"/>
    </source>
</evidence>
<keyword evidence="4" id="KW-1003">Cell membrane</keyword>
<accession>A0AAD8HF10</accession>
<keyword evidence="5" id="KW-0723">Serine/threonine-protein kinase</keyword>
<evidence type="ECO:0000256" key="16">
    <source>
        <dbReference type="ARBA" id="ARBA00023170"/>
    </source>
</evidence>
<proteinExistence type="predicted"/>